<keyword evidence="3" id="KW-1185">Reference proteome</keyword>
<accession>A0ABW3CZF6</accession>
<proteinExistence type="predicted"/>
<name>A0ABW3CZF6_9FLAO</name>
<keyword evidence="1" id="KW-0472">Membrane</keyword>
<feature type="transmembrane region" description="Helical" evidence="1">
    <location>
        <begin position="15"/>
        <end position="36"/>
    </location>
</feature>
<comment type="caution">
    <text evidence="2">The sequence shown here is derived from an EMBL/GenBank/DDBJ whole genome shotgun (WGS) entry which is preliminary data.</text>
</comment>
<organism evidence="2 3">
    <name type="scientific">Sungkyunkwania multivorans</name>
    <dbReference type="NCBI Taxonomy" id="1173618"/>
    <lineage>
        <taxon>Bacteria</taxon>
        <taxon>Pseudomonadati</taxon>
        <taxon>Bacteroidota</taxon>
        <taxon>Flavobacteriia</taxon>
        <taxon>Flavobacteriales</taxon>
        <taxon>Flavobacteriaceae</taxon>
        <taxon>Sungkyunkwania</taxon>
    </lineage>
</organism>
<sequence>MQKSSKIPAFTLNEMMVVLVITAIVVGLAFSVLTLVQRQFFAIQTNLGVNAELEKLEQRLWLDLSSYQVASFDNKQELLILKNPIETITYVFDAKYVVRELDTFNISIVDKEFLFDGRVVTNGPMDAIRLRTSNEFQQKELFIFKSNSASHYMN</sequence>
<evidence type="ECO:0000256" key="1">
    <source>
        <dbReference type="SAM" id="Phobius"/>
    </source>
</evidence>
<keyword evidence="1" id="KW-0812">Transmembrane</keyword>
<dbReference type="RefSeq" id="WP_386406758.1">
    <property type="nucleotide sequence ID" value="NZ_JBHTJH010000004.1"/>
</dbReference>
<gene>
    <name evidence="2" type="ORF">ACFQ1M_08430</name>
</gene>
<protein>
    <submittedName>
        <fullName evidence="2">Type II secretion system protein J</fullName>
    </submittedName>
</protein>
<dbReference type="Proteomes" id="UP001596978">
    <property type="component" value="Unassembled WGS sequence"/>
</dbReference>
<keyword evidence="1" id="KW-1133">Transmembrane helix</keyword>
<evidence type="ECO:0000313" key="2">
    <source>
        <dbReference type="EMBL" id="MFD0862234.1"/>
    </source>
</evidence>
<evidence type="ECO:0000313" key="3">
    <source>
        <dbReference type="Proteomes" id="UP001596978"/>
    </source>
</evidence>
<reference evidence="3" key="1">
    <citation type="journal article" date="2019" name="Int. J. Syst. Evol. Microbiol.">
        <title>The Global Catalogue of Microorganisms (GCM) 10K type strain sequencing project: providing services to taxonomists for standard genome sequencing and annotation.</title>
        <authorList>
            <consortium name="The Broad Institute Genomics Platform"/>
            <consortium name="The Broad Institute Genome Sequencing Center for Infectious Disease"/>
            <person name="Wu L."/>
            <person name="Ma J."/>
        </authorList>
    </citation>
    <scope>NUCLEOTIDE SEQUENCE [LARGE SCALE GENOMIC DNA]</scope>
    <source>
        <strain evidence="3">CCUG 62952</strain>
    </source>
</reference>
<dbReference type="EMBL" id="JBHTJH010000004">
    <property type="protein sequence ID" value="MFD0862234.1"/>
    <property type="molecule type" value="Genomic_DNA"/>
</dbReference>